<sequence>MTLNYSDDITLADLARLLAEEEKSTNGKIDSEEDTGDAEVSSAPPIQFVDEMEFYSRKF</sequence>
<reference evidence="2 3" key="1">
    <citation type="submission" date="2010-12" db="EMBL/GenBank/DDBJ databases">
        <title>The Genome Sequence of Micromonas pusilla virus SP1.</title>
        <authorList>
            <consortium name="The Broad Institute Genome Sequencing Platform"/>
            <person name="Henn M.R."/>
            <person name="Suttle C."/>
            <person name="Winget D."/>
            <person name="Chan A."/>
            <person name="Levin J."/>
            <person name="Malboeuf C."/>
            <person name="Casali M."/>
            <person name="Russ C."/>
            <person name="Lennon N."/>
            <person name="Chapman S.B."/>
            <person name="Erlich R."/>
            <person name="Young S.K."/>
            <person name="Yandava C."/>
            <person name="Zeng Q."/>
            <person name="Alvarado L."/>
            <person name="Anderson S."/>
            <person name="Berlin A."/>
            <person name="Chen Z."/>
            <person name="Freedman E."/>
            <person name="Gellesch M."/>
            <person name="Goldberg J."/>
            <person name="Green L."/>
            <person name="Griggs A."/>
            <person name="Gujja S."/>
            <person name="Heilman E.R."/>
            <person name="Heiman D."/>
            <person name="Hollinger A."/>
            <person name="Howarth C."/>
            <person name="Larson L."/>
            <person name="Mehta T."/>
            <person name="Pearson M."/>
            <person name="Roberts A."/>
            <person name="Ryan E."/>
            <person name="Saif S."/>
            <person name="Shea T."/>
            <person name="Shenoy N."/>
            <person name="Sisk P."/>
            <person name="Stolte C."/>
            <person name="Sykes S."/>
            <person name="White J."/>
            <person name="Haas B."/>
            <person name="Nusbaum C."/>
            <person name="Birren B."/>
        </authorList>
    </citation>
    <scope>NUCLEOTIDE SEQUENCE [LARGE SCALE GENOMIC DNA]</scope>
    <source>
        <strain evidence="2 3">SP1</strain>
    </source>
</reference>
<evidence type="ECO:0000313" key="2">
    <source>
        <dbReference type="EMBL" id="AET84896.1"/>
    </source>
</evidence>
<proteinExistence type="predicted"/>
<evidence type="ECO:0000256" key="1">
    <source>
        <dbReference type="SAM" id="MobiDB-lite"/>
    </source>
</evidence>
<protein>
    <submittedName>
        <fullName evidence="2">Uncharacterized protein</fullName>
    </submittedName>
</protein>
<feature type="region of interest" description="Disordered" evidence="1">
    <location>
        <begin position="22"/>
        <end position="43"/>
    </location>
</feature>
<name>G9E669_MPSP1</name>
<dbReference type="Proteomes" id="UP000232710">
    <property type="component" value="Segment"/>
</dbReference>
<organismHost>
    <name type="scientific">Micromonas pusilla</name>
    <name type="common">Picoplanktonic green alga</name>
    <name type="synonym">Chromulina pusilla</name>
    <dbReference type="NCBI Taxonomy" id="38833"/>
</organismHost>
<organism evidence="2 3">
    <name type="scientific">Micromonas pusilla virus SP1</name>
    <name type="common">MpV-SP1</name>
    <dbReference type="NCBI Taxonomy" id="373996"/>
    <lineage>
        <taxon>Viruses</taxon>
        <taxon>Varidnaviria</taxon>
        <taxon>Bamfordvirae</taxon>
        <taxon>Nucleocytoviricota</taxon>
        <taxon>Megaviricetes</taxon>
        <taxon>Algavirales</taxon>
        <taxon>Phycodnaviridae</taxon>
        <taxon>Prasinovirus</taxon>
        <taxon>Prasinovirus micromonas</taxon>
    </lineage>
</organism>
<evidence type="ECO:0000313" key="3">
    <source>
        <dbReference type="Proteomes" id="UP000232710"/>
    </source>
</evidence>
<accession>G9E669</accession>
<dbReference type="EMBL" id="JF974320">
    <property type="protein sequence ID" value="AET84896.1"/>
    <property type="molecule type" value="Genomic_DNA"/>
</dbReference>
<keyword evidence="3" id="KW-1185">Reference proteome</keyword>
<gene>
    <name evidence="2" type="ORF">MPXG_00098</name>
</gene>